<feature type="non-terminal residue" evidence="1">
    <location>
        <position position="277"/>
    </location>
</feature>
<evidence type="ECO:0000313" key="1">
    <source>
        <dbReference type="EMBL" id="GAF86273.1"/>
    </source>
</evidence>
<sequence length="277" mass="32689">MKIAYLVHPISCVRKLHEPRTADFTGELNEFIKRRLKQENLVLFIPDTIDEKRIEKEKIGEDSYQYIPKLSNSWALPFRDKWLFVPIAPDLQEANPLNPNEFKYQSAGEETKYMISSMLKLLETKINSQINSRDLSLVEFSKFLLVYRPYYCGTSPSGVEKEMDYNYELKTKYSSQKNRKVIMISATEDIGKLNIETFFRGVNKIVLDEKTKEELKALRENWLYDSKRNKEFYDKSWNAEEIIKSVEDILPEPNNYGFHKEYVNSSKSETFKPLPLY</sequence>
<reference evidence="1" key="1">
    <citation type="journal article" date="2014" name="Front. Microbiol.">
        <title>High frequency of phylogenetically diverse reductive dehalogenase-homologous genes in deep subseafloor sedimentary metagenomes.</title>
        <authorList>
            <person name="Kawai M."/>
            <person name="Futagami T."/>
            <person name="Toyoda A."/>
            <person name="Takaki Y."/>
            <person name="Nishi S."/>
            <person name="Hori S."/>
            <person name="Arai W."/>
            <person name="Tsubouchi T."/>
            <person name="Morono Y."/>
            <person name="Uchiyama I."/>
            <person name="Ito T."/>
            <person name="Fujiyama A."/>
            <person name="Inagaki F."/>
            <person name="Takami H."/>
        </authorList>
    </citation>
    <scope>NUCLEOTIDE SEQUENCE</scope>
    <source>
        <strain evidence="1">Expedition CK06-06</strain>
    </source>
</reference>
<gene>
    <name evidence="1" type="ORF">S01H1_28755</name>
</gene>
<accession>X0SYH2</accession>
<dbReference type="EMBL" id="BARS01017594">
    <property type="protein sequence ID" value="GAF86273.1"/>
    <property type="molecule type" value="Genomic_DNA"/>
</dbReference>
<organism evidence="1">
    <name type="scientific">marine sediment metagenome</name>
    <dbReference type="NCBI Taxonomy" id="412755"/>
    <lineage>
        <taxon>unclassified sequences</taxon>
        <taxon>metagenomes</taxon>
        <taxon>ecological metagenomes</taxon>
    </lineage>
</organism>
<proteinExistence type="predicted"/>
<comment type="caution">
    <text evidence="1">The sequence shown here is derived from an EMBL/GenBank/DDBJ whole genome shotgun (WGS) entry which is preliminary data.</text>
</comment>
<dbReference type="AlphaFoldDB" id="X0SYH2"/>
<protein>
    <submittedName>
        <fullName evidence="1">Uncharacterized protein</fullName>
    </submittedName>
</protein>
<name>X0SYH2_9ZZZZ</name>